<evidence type="ECO:0000313" key="1">
    <source>
        <dbReference type="EMBL" id="MYH63328.1"/>
    </source>
</evidence>
<sequence>MAKSPQLTDYVRLIIELFDRFRQERSANAGAKLGRPFRYSEESFVIFFMLMQYRRIYVCKSQWRWLHKHPEVVEMLGWEQIPHCTTIGRRYKRLYELLQLFVLFIGQNRSGLAEQLDQSHLVEDKSLFKARGPVWHERMRKAGRIPPRLRNLDTDATWSRSAYHGWVYGYGLHMTCNQDAFPAMLQVETAAVSESQVLDQKEALILNQLRPQTVAADNAYTKAMRIRNWKRDGVLLLTPAHKWVHGRFARAYHRFIQLPEMVRLMRNRRISVEPLFDLIAKVIGTHAQQKQLPVSSLDNVRSCLALATLSIQIAMIVNAKWGLPHRNISDIATAFQ</sequence>
<organism evidence="1">
    <name type="scientific">Caldilineaceae bacterium SB0675_bin_29</name>
    <dbReference type="NCBI Taxonomy" id="2605266"/>
    <lineage>
        <taxon>Bacteria</taxon>
        <taxon>Bacillati</taxon>
        <taxon>Chloroflexota</taxon>
        <taxon>Caldilineae</taxon>
        <taxon>Caldilineales</taxon>
        <taxon>Caldilineaceae</taxon>
    </lineage>
</organism>
<evidence type="ECO:0008006" key="2">
    <source>
        <dbReference type="Google" id="ProtNLM"/>
    </source>
</evidence>
<accession>A0A6B1G4R3</accession>
<comment type="caution">
    <text evidence="1">The sequence shown here is derived from an EMBL/GenBank/DDBJ whole genome shotgun (WGS) entry which is preliminary data.</text>
</comment>
<proteinExistence type="predicted"/>
<reference evidence="1" key="1">
    <citation type="submission" date="2019-09" db="EMBL/GenBank/DDBJ databases">
        <title>Characterisation of the sponge microbiome using genome-centric metagenomics.</title>
        <authorList>
            <person name="Engelberts J.P."/>
            <person name="Robbins S.J."/>
            <person name="De Goeij J.M."/>
            <person name="Aranda M."/>
            <person name="Bell S.C."/>
            <person name="Webster N.S."/>
        </authorList>
    </citation>
    <scope>NUCLEOTIDE SEQUENCE</scope>
    <source>
        <strain evidence="1">SB0675_bin_29</strain>
    </source>
</reference>
<dbReference type="EMBL" id="VYDA01000596">
    <property type="protein sequence ID" value="MYH63328.1"/>
    <property type="molecule type" value="Genomic_DNA"/>
</dbReference>
<name>A0A6B1G4R3_9CHLR</name>
<dbReference type="AlphaFoldDB" id="A0A6B1G4R3"/>
<gene>
    <name evidence="1" type="ORF">F4148_16775</name>
</gene>
<protein>
    <recommendedName>
        <fullName evidence="2">Transposase</fullName>
    </recommendedName>
</protein>